<dbReference type="RefSeq" id="WP_179516816.1">
    <property type="nucleotide sequence ID" value="NZ_JACCAC010000001.1"/>
</dbReference>
<sequence>MGHGVVDSALGRRFLRVDARNCTTREVVLKQPVLTGETASGRRGTLRVTATPVAGRPDEPLVLPPGGTACAGIAWRAAPRSGRLVELRLVTGAREDLPDLLTLDVLDLRLDSRIDHYPWTRDPEGVF</sequence>
<gene>
    <name evidence="1" type="ORF">BJ989_000432</name>
</gene>
<name>A0A7Y9RT09_9ACTN</name>
<dbReference type="Proteomes" id="UP000544110">
    <property type="component" value="Unassembled WGS sequence"/>
</dbReference>
<keyword evidence="2" id="KW-1185">Reference proteome</keyword>
<comment type="caution">
    <text evidence="1">The sequence shown here is derived from an EMBL/GenBank/DDBJ whole genome shotgun (WGS) entry which is preliminary data.</text>
</comment>
<evidence type="ECO:0000313" key="2">
    <source>
        <dbReference type="Proteomes" id="UP000544110"/>
    </source>
</evidence>
<accession>A0A7Y9RT09</accession>
<proteinExistence type="predicted"/>
<dbReference type="EMBL" id="JACCAC010000001">
    <property type="protein sequence ID" value="NYG54128.1"/>
    <property type="molecule type" value="Genomic_DNA"/>
</dbReference>
<reference evidence="1 2" key="1">
    <citation type="submission" date="2020-07" db="EMBL/GenBank/DDBJ databases">
        <title>Sequencing the genomes of 1000 actinobacteria strains.</title>
        <authorList>
            <person name="Klenk H.-P."/>
        </authorList>
    </citation>
    <scope>NUCLEOTIDE SEQUENCE [LARGE SCALE GENOMIC DNA]</scope>
    <source>
        <strain evidence="1 2">DSM 24552</strain>
    </source>
</reference>
<protein>
    <submittedName>
        <fullName evidence="1">Uncharacterized protein</fullName>
    </submittedName>
</protein>
<evidence type="ECO:0000313" key="1">
    <source>
        <dbReference type="EMBL" id="NYG54128.1"/>
    </source>
</evidence>
<dbReference type="AlphaFoldDB" id="A0A7Y9RT09"/>
<organism evidence="1 2">
    <name type="scientific">Nocardioides perillae</name>
    <dbReference type="NCBI Taxonomy" id="1119534"/>
    <lineage>
        <taxon>Bacteria</taxon>
        <taxon>Bacillati</taxon>
        <taxon>Actinomycetota</taxon>
        <taxon>Actinomycetes</taxon>
        <taxon>Propionibacteriales</taxon>
        <taxon>Nocardioidaceae</taxon>
        <taxon>Nocardioides</taxon>
    </lineage>
</organism>